<evidence type="ECO:0000313" key="2">
    <source>
        <dbReference type="EMBL" id="ELU17486.1"/>
    </source>
</evidence>
<reference evidence="4" key="1">
    <citation type="submission" date="2012-12" db="EMBL/GenBank/DDBJ databases">
        <authorList>
            <person name="Hellsten U."/>
            <person name="Grimwood J."/>
            <person name="Chapman J.A."/>
            <person name="Shapiro H."/>
            <person name="Aerts A."/>
            <person name="Otillar R.P."/>
            <person name="Terry A.Y."/>
            <person name="Boore J.L."/>
            <person name="Simakov O."/>
            <person name="Marletaz F."/>
            <person name="Cho S.-J."/>
            <person name="Edsinger-Gonzales E."/>
            <person name="Havlak P."/>
            <person name="Kuo D.-H."/>
            <person name="Larsson T."/>
            <person name="Lv J."/>
            <person name="Arendt D."/>
            <person name="Savage R."/>
            <person name="Osoegawa K."/>
            <person name="de Jong P."/>
            <person name="Lindberg D.R."/>
            <person name="Seaver E.C."/>
            <person name="Weisblat D.A."/>
            <person name="Putnam N.H."/>
            <person name="Grigoriev I.V."/>
            <person name="Rokhsar D.S."/>
        </authorList>
    </citation>
    <scope>NUCLEOTIDE SEQUENCE</scope>
    <source>
        <strain evidence="4">I ESC-2004</strain>
    </source>
</reference>
<sequence>MYSRVRLIQTVPKTSRVVLQDSYEMQDELEELHEVPDQPSNAPSVDNFYDAPGLRDSVAAQDDLERSVGPTSTSLPEVRINLHPTERLIEAMEQLREVILDNTNVQQKQRRRGARTGGGGPGGGGPPNYKSNGTVNLKDERLKIRRDKKLFPIRE</sequence>
<dbReference type="EnsemblMetazoa" id="CapteT215264">
    <property type="protein sequence ID" value="CapteP215264"/>
    <property type="gene ID" value="CapteG215264"/>
</dbReference>
<keyword evidence="4" id="KW-1185">Reference proteome</keyword>
<evidence type="ECO:0000313" key="3">
    <source>
        <dbReference type="EnsemblMetazoa" id="CapteP215264"/>
    </source>
</evidence>
<reference evidence="3" key="3">
    <citation type="submission" date="2015-06" db="UniProtKB">
        <authorList>
            <consortium name="EnsemblMetazoa"/>
        </authorList>
    </citation>
    <scope>IDENTIFICATION</scope>
</reference>
<dbReference type="EMBL" id="AMQN01000578">
    <property type="status" value="NOT_ANNOTATED_CDS"/>
    <property type="molecule type" value="Genomic_DNA"/>
</dbReference>
<feature type="region of interest" description="Disordered" evidence="1">
    <location>
        <begin position="101"/>
        <end position="140"/>
    </location>
</feature>
<accession>R7VKL6</accession>
<dbReference type="AlphaFoldDB" id="R7VKL6"/>
<gene>
    <name evidence="2" type="ORF">CAPTEDRAFT_215264</name>
</gene>
<evidence type="ECO:0000256" key="1">
    <source>
        <dbReference type="SAM" id="MobiDB-lite"/>
    </source>
</evidence>
<feature type="region of interest" description="Disordered" evidence="1">
    <location>
        <begin position="33"/>
        <end position="75"/>
    </location>
</feature>
<protein>
    <submittedName>
        <fullName evidence="2 3">Uncharacterized protein</fullName>
    </submittedName>
</protein>
<evidence type="ECO:0000313" key="4">
    <source>
        <dbReference type="Proteomes" id="UP000014760"/>
    </source>
</evidence>
<feature type="compositionally biased region" description="Gly residues" evidence="1">
    <location>
        <begin position="115"/>
        <end position="126"/>
    </location>
</feature>
<organism evidence="2">
    <name type="scientific">Capitella teleta</name>
    <name type="common">Polychaete worm</name>
    <dbReference type="NCBI Taxonomy" id="283909"/>
    <lineage>
        <taxon>Eukaryota</taxon>
        <taxon>Metazoa</taxon>
        <taxon>Spiralia</taxon>
        <taxon>Lophotrochozoa</taxon>
        <taxon>Annelida</taxon>
        <taxon>Polychaeta</taxon>
        <taxon>Sedentaria</taxon>
        <taxon>Scolecida</taxon>
        <taxon>Capitellidae</taxon>
        <taxon>Capitella</taxon>
    </lineage>
</organism>
<proteinExistence type="predicted"/>
<dbReference type="EMBL" id="KB292506">
    <property type="protein sequence ID" value="ELU17486.1"/>
    <property type="molecule type" value="Genomic_DNA"/>
</dbReference>
<reference evidence="2 4" key="2">
    <citation type="journal article" date="2013" name="Nature">
        <title>Insights into bilaterian evolution from three spiralian genomes.</title>
        <authorList>
            <person name="Simakov O."/>
            <person name="Marletaz F."/>
            <person name="Cho S.J."/>
            <person name="Edsinger-Gonzales E."/>
            <person name="Havlak P."/>
            <person name="Hellsten U."/>
            <person name="Kuo D.H."/>
            <person name="Larsson T."/>
            <person name="Lv J."/>
            <person name="Arendt D."/>
            <person name="Savage R."/>
            <person name="Osoegawa K."/>
            <person name="de Jong P."/>
            <person name="Grimwood J."/>
            <person name="Chapman J.A."/>
            <person name="Shapiro H."/>
            <person name="Aerts A."/>
            <person name="Otillar R.P."/>
            <person name="Terry A.Y."/>
            <person name="Boore J.L."/>
            <person name="Grigoriev I.V."/>
            <person name="Lindberg D.R."/>
            <person name="Seaver E.C."/>
            <person name="Weisblat D.A."/>
            <person name="Putnam N.H."/>
            <person name="Rokhsar D.S."/>
        </authorList>
    </citation>
    <scope>NUCLEOTIDE SEQUENCE</scope>
    <source>
        <strain evidence="2 4">I ESC-2004</strain>
    </source>
</reference>
<dbReference type="HOGENOM" id="CLU_1697172_0_0_1"/>
<dbReference type="Proteomes" id="UP000014760">
    <property type="component" value="Unassembled WGS sequence"/>
</dbReference>
<name>R7VKL6_CAPTE</name>